<name>A0A4V2DPW7_9GAMM</name>
<accession>A0A4V2DPW7</accession>
<reference evidence="1 2" key="1">
    <citation type="submission" date="2019-02" db="EMBL/GenBank/DDBJ databases">
        <title>The Batch Genome Submission of Acinetobacter spp. strains.</title>
        <authorList>
            <person name="Qin J."/>
            <person name="Hu Y."/>
            <person name="Ye H."/>
            <person name="Wei L."/>
            <person name="Feng Y."/>
            <person name="Zong Z."/>
        </authorList>
    </citation>
    <scope>NUCLEOTIDE SEQUENCE [LARGE SCALE GENOMIC DNA]</scope>
    <source>
        <strain evidence="1 2">WCHABo060081</strain>
    </source>
</reference>
<evidence type="ECO:0000313" key="2">
    <source>
        <dbReference type="Proteomes" id="UP000293483"/>
    </source>
</evidence>
<sequence>MSDLSNITVTPTEDGMISLLIDGQPLSEKYGMKFDPSIAEELKALSTGQSVKLFEQFIFSHTDLNFEHAYSYTLGIIKDAEGYKAAKNFVYKITASGQQPMEHIISKQGEPMSADDVREFIQAHLAKSLSDYTDLNYAY</sequence>
<comment type="caution">
    <text evidence="1">The sequence shown here is derived from an EMBL/GenBank/DDBJ whole genome shotgun (WGS) entry which is preliminary data.</text>
</comment>
<dbReference type="RefSeq" id="WP_130144297.1">
    <property type="nucleotide sequence ID" value="NZ_SGSU01000004.1"/>
</dbReference>
<dbReference type="AlphaFoldDB" id="A0A4V2DPW7"/>
<dbReference type="EMBL" id="SGSU01000004">
    <property type="protein sequence ID" value="RZG68294.1"/>
    <property type="molecule type" value="Genomic_DNA"/>
</dbReference>
<proteinExistence type="predicted"/>
<gene>
    <name evidence="1" type="ORF">EXE25_04365</name>
</gene>
<dbReference type="Proteomes" id="UP000293483">
    <property type="component" value="Unassembled WGS sequence"/>
</dbReference>
<evidence type="ECO:0000313" key="1">
    <source>
        <dbReference type="EMBL" id="RZG68294.1"/>
    </source>
</evidence>
<protein>
    <submittedName>
        <fullName evidence="1">Uncharacterized protein</fullName>
    </submittedName>
</protein>
<organism evidence="1 2">
    <name type="scientific">Acinetobacter bouvetii</name>
    <dbReference type="NCBI Taxonomy" id="202951"/>
    <lineage>
        <taxon>Bacteria</taxon>
        <taxon>Pseudomonadati</taxon>
        <taxon>Pseudomonadota</taxon>
        <taxon>Gammaproteobacteria</taxon>
        <taxon>Moraxellales</taxon>
        <taxon>Moraxellaceae</taxon>
        <taxon>Acinetobacter</taxon>
    </lineage>
</organism>
<dbReference type="STRING" id="202951.GCA_001485025_01947"/>